<name>A0A1V4QEK8_UNCW3</name>
<sequence>MTLFIFLICVTPFSAEKVEIIKEGDTRLIHLIKDVVIKNNNIEIKCMEAVLNETEGWVKLKDSVRIVEADGVVTAGNAIYYFKKRVGYLNNNVILKREKKVISADSLFYNGKDEFVKMYSSVVIEDEVNNLKAYGSKGYYNLKDDIGYLTDNPRLEVFREDTTPIIVTAKKFQIIADEEGSG</sequence>
<dbReference type="Gene3D" id="2.60.450.10">
    <property type="entry name" value="Lipopolysaccharide (LPS) transport protein A like domain"/>
    <property type="match status" value="1"/>
</dbReference>
<feature type="domain" description="Organic solvent tolerance-like N-terminal" evidence="1">
    <location>
        <begin position="15"/>
        <end position="155"/>
    </location>
</feature>
<evidence type="ECO:0000313" key="2">
    <source>
        <dbReference type="EMBL" id="OPX17431.1"/>
    </source>
</evidence>
<dbReference type="InterPro" id="IPR005653">
    <property type="entry name" value="OstA-like_N"/>
</dbReference>
<dbReference type="EMBL" id="MUKB01000126">
    <property type="protein sequence ID" value="OPX17431.1"/>
    <property type="molecule type" value="Genomic_DNA"/>
</dbReference>
<accession>A0A1V4QEK8</accession>
<gene>
    <name evidence="2" type="ORF">BXT86_06560</name>
</gene>
<dbReference type="Pfam" id="PF13100">
    <property type="entry name" value="OstA_2"/>
    <property type="match status" value="1"/>
</dbReference>
<organism evidence="2 3">
    <name type="scientific">candidate division WOR-3 bacterium 4484_100</name>
    <dbReference type="NCBI Taxonomy" id="1936077"/>
    <lineage>
        <taxon>Bacteria</taxon>
        <taxon>Bacteria division WOR-3</taxon>
    </lineage>
</organism>
<evidence type="ECO:0000259" key="1">
    <source>
        <dbReference type="Pfam" id="PF13100"/>
    </source>
</evidence>
<protein>
    <recommendedName>
        <fullName evidence="1">Organic solvent tolerance-like N-terminal domain-containing protein</fullName>
    </recommendedName>
</protein>
<dbReference type="AlphaFoldDB" id="A0A1V4QEK8"/>
<reference evidence="3" key="1">
    <citation type="submission" date="2017-01" db="EMBL/GenBank/DDBJ databases">
        <title>Novel pathways for hydrocarbon cycling and metabolic interdependencies in hydrothermal sediment communities.</title>
        <authorList>
            <person name="Dombrowski N."/>
            <person name="Seitz K."/>
            <person name="Teske A."/>
            <person name="Baker B."/>
        </authorList>
    </citation>
    <scope>NUCLEOTIDE SEQUENCE [LARGE SCALE GENOMIC DNA]</scope>
</reference>
<dbReference type="Proteomes" id="UP000191663">
    <property type="component" value="Unassembled WGS sequence"/>
</dbReference>
<evidence type="ECO:0000313" key="3">
    <source>
        <dbReference type="Proteomes" id="UP000191663"/>
    </source>
</evidence>
<comment type="caution">
    <text evidence="2">The sequence shown here is derived from an EMBL/GenBank/DDBJ whole genome shotgun (WGS) entry which is preliminary data.</text>
</comment>
<proteinExistence type="predicted"/>